<dbReference type="Pfam" id="PF01797">
    <property type="entry name" value="Y1_Tnp"/>
    <property type="match status" value="1"/>
</dbReference>
<organism evidence="2 3">
    <name type="scientific">Sulfobacillus benefaciens</name>
    <dbReference type="NCBI Taxonomy" id="453960"/>
    <lineage>
        <taxon>Bacteria</taxon>
        <taxon>Bacillati</taxon>
        <taxon>Bacillota</taxon>
        <taxon>Clostridia</taxon>
        <taxon>Eubacteriales</taxon>
        <taxon>Clostridiales Family XVII. Incertae Sedis</taxon>
        <taxon>Sulfobacillus</taxon>
    </lineage>
</organism>
<proteinExistence type="predicted"/>
<evidence type="ECO:0000313" key="3">
    <source>
        <dbReference type="Proteomes" id="UP000242699"/>
    </source>
</evidence>
<accession>A0A2T2WXN0</accession>
<evidence type="ECO:0000259" key="1">
    <source>
        <dbReference type="Pfam" id="PF01797"/>
    </source>
</evidence>
<dbReference type="InterPro" id="IPR036515">
    <property type="entry name" value="Transposase_17_sf"/>
</dbReference>
<name>A0A2T2WXN0_9FIRM</name>
<dbReference type="InterPro" id="IPR002686">
    <property type="entry name" value="Transposase_17"/>
</dbReference>
<evidence type="ECO:0000313" key="2">
    <source>
        <dbReference type="EMBL" id="PSR26988.1"/>
    </source>
</evidence>
<dbReference type="GO" id="GO:0006313">
    <property type="term" value="P:DNA transposition"/>
    <property type="evidence" value="ECO:0007669"/>
    <property type="project" value="InterPro"/>
</dbReference>
<reference evidence="2 3" key="1">
    <citation type="journal article" date="2014" name="BMC Genomics">
        <title>Comparison of environmental and isolate Sulfobacillus genomes reveals diverse carbon, sulfur, nitrogen, and hydrogen metabolisms.</title>
        <authorList>
            <person name="Justice N.B."/>
            <person name="Norman A."/>
            <person name="Brown C.T."/>
            <person name="Singh A."/>
            <person name="Thomas B.C."/>
            <person name="Banfield J.F."/>
        </authorList>
    </citation>
    <scope>NUCLEOTIDE SEQUENCE [LARGE SCALE GENOMIC DNA]</scope>
    <source>
        <strain evidence="2">AMDSBA1</strain>
    </source>
</reference>
<dbReference type="GO" id="GO:0004803">
    <property type="term" value="F:transposase activity"/>
    <property type="evidence" value="ECO:0007669"/>
    <property type="project" value="InterPro"/>
</dbReference>
<sequence length="97" mass="11123">MHGAPVVTNMCWYCTLGLWQIPAIIEPADTVFSPCLFIWSMWRSAGEVFTKEILEDLRTIFSDVCQDLEATLDEFDGERDPVDLLIIYPAKVTISHW</sequence>
<dbReference type="EMBL" id="PXYT01000030">
    <property type="protein sequence ID" value="PSR26988.1"/>
    <property type="molecule type" value="Genomic_DNA"/>
</dbReference>
<feature type="domain" description="Transposase IS200-like" evidence="1">
    <location>
        <begin position="46"/>
        <end position="96"/>
    </location>
</feature>
<dbReference type="AlphaFoldDB" id="A0A2T2WXN0"/>
<dbReference type="SUPFAM" id="SSF143422">
    <property type="entry name" value="Transposase IS200-like"/>
    <property type="match status" value="1"/>
</dbReference>
<comment type="caution">
    <text evidence="2">The sequence shown here is derived from an EMBL/GenBank/DDBJ whole genome shotgun (WGS) entry which is preliminary data.</text>
</comment>
<dbReference type="Gene3D" id="3.30.70.1290">
    <property type="entry name" value="Transposase IS200-like"/>
    <property type="match status" value="1"/>
</dbReference>
<gene>
    <name evidence="2" type="ORF">C7B43_12530</name>
</gene>
<dbReference type="Proteomes" id="UP000242699">
    <property type="component" value="Unassembled WGS sequence"/>
</dbReference>
<protein>
    <recommendedName>
        <fullName evidence="1">Transposase IS200-like domain-containing protein</fullName>
    </recommendedName>
</protein>
<dbReference type="GO" id="GO:0003677">
    <property type="term" value="F:DNA binding"/>
    <property type="evidence" value="ECO:0007669"/>
    <property type="project" value="InterPro"/>
</dbReference>